<protein>
    <submittedName>
        <fullName evidence="2">HCNGP-like protein, putative</fullName>
    </submittedName>
</protein>
<proteinExistence type="predicted"/>
<reference evidence="2" key="1">
    <citation type="submission" date="2015-04" db="EMBL/GenBank/DDBJ databases">
        <authorList>
            <consortium name="Pathogen Informatics"/>
        </authorList>
    </citation>
    <scope>NUCLEOTIDE SEQUENCE [LARGE SCALE GENOMIC DNA]</scope>
    <source>
        <strain evidence="2">8A</strain>
    </source>
</reference>
<evidence type="ECO:0000256" key="1">
    <source>
        <dbReference type="SAM" id="MobiDB-lite"/>
    </source>
</evidence>
<dbReference type="GO" id="GO:0006355">
    <property type="term" value="P:regulation of DNA-templated transcription"/>
    <property type="evidence" value="ECO:0007669"/>
    <property type="project" value="InterPro"/>
</dbReference>
<dbReference type="InterPro" id="IPR012479">
    <property type="entry name" value="SAP30BP"/>
</dbReference>
<dbReference type="Pfam" id="PF07818">
    <property type="entry name" value="HCNGP"/>
    <property type="match status" value="1"/>
</dbReference>
<accession>A0A1J1H384</accession>
<keyword evidence="3" id="KW-1185">Reference proteome</keyword>
<comment type="caution">
    <text evidence="2">The sequence shown here is derived from an EMBL/GenBank/DDBJ whole genome shotgun (WGS) entry which is preliminary data.</text>
</comment>
<name>A0A1J1H384_PLAGA</name>
<dbReference type="RefSeq" id="XP_028530599.1">
    <property type="nucleotide sequence ID" value="XM_028674225.1"/>
</dbReference>
<dbReference type="EMBL" id="CVMV01000117">
    <property type="protein sequence ID" value="CRG97798.1"/>
    <property type="molecule type" value="Genomic_DNA"/>
</dbReference>
<dbReference type="GeneID" id="39728756"/>
<dbReference type="VEuPathDB" id="PlasmoDB:PGAL8A_00023300"/>
<dbReference type="AlphaFoldDB" id="A0A1J1H384"/>
<dbReference type="Proteomes" id="UP000220797">
    <property type="component" value="Unassembled WGS sequence"/>
</dbReference>
<dbReference type="OrthoDB" id="1714508at2759"/>
<evidence type="ECO:0000313" key="3">
    <source>
        <dbReference type="Proteomes" id="UP000220797"/>
    </source>
</evidence>
<sequence length="391" mass="46844">MNLVDYEISSEEEFETLSLNDKKYNNINKNERSCNINKETKIDNNNAEVKKCEHKKFTSFQVEINENNNNEKVLEKENIFSHYKKRKIEKDDMIETNNNSSVESLKENFIIDNEKRNIDKKHSNTLCLDELKKNKELLVGKNELKKYKKELGEENIEEKNEKINIDILKQEQIGENMKEKEKHIYNLKDKEIKNNYKNEINENNSKEYKKKKKNIENEVNKNISKKDDDEKEETKDKTKDKTNKNINNLHKEQNNNNNNNKEKNLNEEIFNNKKFFENNDFMNIDIDENNFDEIFFLRENEYSDTLNKKIDDLSQLYEINLTINKNITNSNEYKNPCILEKIMQIFNIDVYSSNYPINIYNPRDFLSVDLFNEKKDQATQSKAKTKWSNIN</sequence>
<evidence type="ECO:0000313" key="2">
    <source>
        <dbReference type="EMBL" id="CRG97798.1"/>
    </source>
</evidence>
<dbReference type="OMA" id="FLRENEY"/>
<feature type="compositionally biased region" description="Basic and acidic residues" evidence="1">
    <location>
        <begin position="214"/>
        <end position="253"/>
    </location>
</feature>
<organism evidence="2 3">
    <name type="scientific">Plasmodium gallinaceum</name>
    <dbReference type="NCBI Taxonomy" id="5849"/>
    <lineage>
        <taxon>Eukaryota</taxon>
        <taxon>Sar</taxon>
        <taxon>Alveolata</taxon>
        <taxon>Apicomplexa</taxon>
        <taxon>Aconoidasida</taxon>
        <taxon>Haemosporida</taxon>
        <taxon>Plasmodiidae</taxon>
        <taxon>Plasmodium</taxon>
        <taxon>Plasmodium (Haemamoeba)</taxon>
    </lineage>
</organism>
<feature type="region of interest" description="Disordered" evidence="1">
    <location>
        <begin position="211"/>
        <end position="263"/>
    </location>
</feature>
<gene>
    <name evidence="2" type="ORF">PGAL8A_00023300</name>
</gene>